<evidence type="ECO:0000313" key="4">
    <source>
        <dbReference type="Proteomes" id="UP000719412"/>
    </source>
</evidence>
<keyword evidence="1" id="KW-0343">GTPase activation</keyword>
<gene>
    <name evidence="3" type="ORF">GEV33_014633</name>
</gene>
<dbReference type="GO" id="GO:0005096">
    <property type="term" value="F:GTPase activator activity"/>
    <property type="evidence" value="ECO:0007669"/>
    <property type="project" value="UniProtKB-KW"/>
</dbReference>
<sequence length="220" mass="25721">MGALFEERATKERVLHLRECDMTGKYSMYTIYEGHEIMFHVSTLLPYSRDNRQQVERKRHIGNDIVNIVFVDVDDPTQSETAHSLFNPTCIKSQFTHVFAVVSVDRENQYRLSVFSDEAVPLFGPSLPCPPVFRDAQLFREFLLVKLINGEKATFETPTFARKRERTLDMLIKDLYSEHMTDARMGCVLFTCSFQHKLWPVSQIYWIEIIYLLGRNKQAN</sequence>
<reference evidence="3" key="2">
    <citation type="submission" date="2021-08" db="EMBL/GenBank/DDBJ databases">
        <authorList>
            <person name="Eriksson T."/>
        </authorList>
    </citation>
    <scope>NUCLEOTIDE SEQUENCE</scope>
    <source>
        <strain evidence="3">Stoneville</strain>
        <tissue evidence="3">Whole head</tissue>
    </source>
</reference>
<dbReference type="PANTHER" id="PTHR15711:SF62">
    <property type="entry name" value="GTPASE-ACTIVATING RAP_RAN-GAP DOMAIN-LIKE PROTEIN 3"/>
    <property type="match status" value="1"/>
</dbReference>
<accession>A0A8J6H6G4</accession>
<evidence type="ECO:0000313" key="3">
    <source>
        <dbReference type="EMBL" id="KAH0808158.1"/>
    </source>
</evidence>
<dbReference type="PROSITE" id="PS50085">
    <property type="entry name" value="RAPGAP"/>
    <property type="match status" value="1"/>
</dbReference>
<organism evidence="3 4">
    <name type="scientific">Tenebrio molitor</name>
    <name type="common">Yellow mealworm beetle</name>
    <dbReference type="NCBI Taxonomy" id="7067"/>
    <lineage>
        <taxon>Eukaryota</taxon>
        <taxon>Metazoa</taxon>
        <taxon>Ecdysozoa</taxon>
        <taxon>Arthropoda</taxon>
        <taxon>Hexapoda</taxon>
        <taxon>Insecta</taxon>
        <taxon>Pterygota</taxon>
        <taxon>Neoptera</taxon>
        <taxon>Endopterygota</taxon>
        <taxon>Coleoptera</taxon>
        <taxon>Polyphaga</taxon>
        <taxon>Cucujiformia</taxon>
        <taxon>Tenebrionidae</taxon>
        <taxon>Tenebrio</taxon>
    </lineage>
</organism>
<dbReference type="SUPFAM" id="SSF111347">
    <property type="entry name" value="Rap/Ran-GAP"/>
    <property type="match status" value="1"/>
</dbReference>
<evidence type="ECO:0000259" key="2">
    <source>
        <dbReference type="PROSITE" id="PS50085"/>
    </source>
</evidence>
<reference evidence="3" key="1">
    <citation type="journal article" date="2020" name="J Insects Food Feed">
        <title>The yellow mealworm (Tenebrio molitor) genome: a resource for the emerging insects as food and feed industry.</title>
        <authorList>
            <person name="Eriksson T."/>
            <person name="Andere A."/>
            <person name="Kelstrup H."/>
            <person name="Emery V."/>
            <person name="Picard C."/>
        </authorList>
    </citation>
    <scope>NUCLEOTIDE SEQUENCE</scope>
    <source>
        <strain evidence="3">Stoneville</strain>
        <tissue evidence="3">Whole head</tissue>
    </source>
</reference>
<name>A0A8J6H6G4_TENMO</name>
<dbReference type="GO" id="GO:0051056">
    <property type="term" value="P:regulation of small GTPase mediated signal transduction"/>
    <property type="evidence" value="ECO:0007669"/>
    <property type="project" value="InterPro"/>
</dbReference>
<dbReference type="InterPro" id="IPR050989">
    <property type="entry name" value="Rap1_Ran_GAP"/>
</dbReference>
<dbReference type="InterPro" id="IPR035974">
    <property type="entry name" value="Rap/Ran-GAP_sf"/>
</dbReference>
<comment type="caution">
    <text evidence="3">The sequence shown here is derived from an EMBL/GenBank/DDBJ whole genome shotgun (WGS) entry which is preliminary data.</text>
</comment>
<dbReference type="EMBL" id="JABDTM020029139">
    <property type="protein sequence ID" value="KAH0808158.1"/>
    <property type="molecule type" value="Genomic_DNA"/>
</dbReference>
<protein>
    <recommendedName>
        <fullName evidence="2">Rap-GAP domain-containing protein</fullName>
    </recommendedName>
</protein>
<dbReference type="PANTHER" id="PTHR15711">
    <property type="entry name" value="RAP GTPASE-ACTIVATING PROTEIN"/>
    <property type="match status" value="1"/>
</dbReference>
<proteinExistence type="predicted"/>
<dbReference type="InterPro" id="IPR000331">
    <property type="entry name" value="Rap/Ran_GAP_dom"/>
</dbReference>
<feature type="domain" description="Rap-GAP" evidence="2">
    <location>
        <begin position="1"/>
        <end position="175"/>
    </location>
</feature>
<dbReference type="AlphaFoldDB" id="A0A8J6H6G4"/>
<dbReference type="Proteomes" id="UP000719412">
    <property type="component" value="Unassembled WGS sequence"/>
</dbReference>
<dbReference type="Gene3D" id="3.40.50.11210">
    <property type="entry name" value="Rap/Ran-GAP"/>
    <property type="match status" value="1"/>
</dbReference>
<evidence type="ECO:0000256" key="1">
    <source>
        <dbReference type="ARBA" id="ARBA00022468"/>
    </source>
</evidence>
<keyword evidence="4" id="KW-1185">Reference proteome</keyword>
<dbReference type="Pfam" id="PF02145">
    <property type="entry name" value="Rap_GAP"/>
    <property type="match status" value="1"/>
</dbReference>